<dbReference type="EMBL" id="MVGC01001445">
    <property type="protein sequence ID" value="RJE17184.1"/>
    <property type="molecule type" value="Genomic_DNA"/>
</dbReference>
<dbReference type="AlphaFoldDB" id="A0A3A2ZCV8"/>
<sequence length="155" mass="16793">MAYAAANAATLSGLYETDDRRRWDGGRLQRAAPGKIKDEMDMGSDGSVTPPASAANKESKGKKKASPQDSVIDPALASAEGAETPRSGESKDAPDQTEMWVQNMRLIEWMREFIKKKLQSGDYEDGAGPAKDSAKDSGEHRDAEMTGTDETQRKV</sequence>
<accession>A0A3A2ZCV8</accession>
<organism evidence="2 3">
    <name type="scientific">Aspergillus sclerotialis</name>
    <dbReference type="NCBI Taxonomy" id="2070753"/>
    <lineage>
        <taxon>Eukaryota</taxon>
        <taxon>Fungi</taxon>
        <taxon>Dikarya</taxon>
        <taxon>Ascomycota</taxon>
        <taxon>Pezizomycotina</taxon>
        <taxon>Eurotiomycetes</taxon>
        <taxon>Eurotiomycetidae</taxon>
        <taxon>Eurotiales</taxon>
        <taxon>Aspergillaceae</taxon>
        <taxon>Aspergillus</taxon>
        <taxon>Aspergillus subgen. Polypaecilum</taxon>
    </lineage>
</organism>
<dbReference type="OrthoDB" id="6155966at2759"/>
<keyword evidence="3" id="KW-1185">Reference proteome</keyword>
<feature type="compositionally biased region" description="Basic and acidic residues" evidence="1">
    <location>
        <begin position="132"/>
        <end position="155"/>
    </location>
</feature>
<feature type="region of interest" description="Disordered" evidence="1">
    <location>
        <begin position="1"/>
        <end position="99"/>
    </location>
</feature>
<evidence type="ECO:0000256" key="1">
    <source>
        <dbReference type="SAM" id="MobiDB-lite"/>
    </source>
</evidence>
<evidence type="ECO:0000313" key="3">
    <source>
        <dbReference type="Proteomes" id="UP000266188"/>
    </source>
</evidence>
<proteinExistence type="predicted"/>
<comment type="caution">
    <text evidence="2">The sequence shown here is derived from an EMBL/GenBank/DDBJ whole genome shotgun (WGS) entry which is preliminary data.</text>
</comment>
<gene>
    <name evidence="2" type="ORF">PHISCL_10479</name>
</gene>
<feature type="compositionally biased region" description="Basic and acidic residues" evidence="1">
    <location>
        <begin position="17"/>
        <end position="27"/>
    </location>
</feature>
<name>A0A3A2ZCV8_9EURO</name>
<evidence type="ECO:0000313" key="2">
    <source>
        <dbReference type="EMBL" id="RJE17184.1"/>
    </source>
</evidence>
<dbReference type="STRING" id="2070753.A0A3A2ZCV8"/>
<protein>
    <submittedName>
        <fullName evidence="2">Uncharacterized protein</fullName>
    </submittedName>
</protein>
<dbReference type="Proteomes" id="UP000266188">
    <property type="component" value="Unassembled WGS sequence"/>
</dbReference>
<reference evidence="3" key="1">
    <citation type="submission" date="2017-02" db="EMBL/GenBank/DDBJ databases">
        <authorList>
            <person name="Tafer H."/>
            <person name="Lopandic K."/>
        </authorList>
    </citation>
    <scope>NUCLEOTIDE SEQUENCE [LARGE SCALE GENOMIC DNA]</scope>
    <source>
        <strain evidence="3">CBS 366.77</strain>
    </source>
</reference>
<feature type="region of interest" description="Disordered" evidence="1">
    <location>
        <begin position="119"/>
        <end position="155"/>
    </location>
</feature>